<evidence type="ECO:0000313" key="2">
    <source>
        <dbReference type="EMBL" id="SEJ87255.1"/>
    </source>
</evidence>
<keyword evidence="4" id="KW-1185">Reference proteome</keyword>
<gene>
    <name evidence="2" type="ORF">SAMN05216375_13323</name>
    <name evidence="1" type="ORF">TR210_2819</name>
</gene>
<protein>
    <submittedName>
        <fullName evidence="1">Uncharacterized protein</fullName>
    </submittedName>
</protein>
<dbReference type="STRING" id="640938.TR210_2819"/>
<reference evidence="2 4" key="2">
    <citation type="submission" date="2016-10" db="EMBL/GenBank/DDBJ databases">
        <authorList>
            <person name="Varghese N."/>
            <person name="Submissions S."/>
        </authorList>
    </citation>
    <scope>NUCLEOTIDE SEQUENCE [LARGE SCALE GENOMIC DNA]</scope>
    <source>
        <strain evidence="2 4">DSM 22150</strain>
    </source>
</reference>
<proteinExistence type="predicted"/>
<dbReference type="EMBL" id="FJNB01000030">
    <property type="protein sequence ID" value="CZR09881.1"/>
    <property type="molecule type" value="Genomic_DNA"/>
</dbReference>
<evidence type="ECO:0000313" key="1">
    <source>
        <dbReference type="EMBL" id="CZR09881.1"/>
    </source>
</evidence>
<dbReference type="RefSeq" id="WP_157077273.1">
    <property type="nucleotide sequence ID" value="NZ_FJNB01000030.1"/>
</dbReference>
<name>A0A143Z7H5_9LACT</name>
<dbReference type="OrthoDB" id="9934628at2"/>
<sequence length="56" mass="6192">MSSIQVGAVKKVLSVLWKYRDPIAEGIIFLLDLIARTAKKDNEAERVAKNASDTSM</sequence>
<accession>A0A143Z7H5</accession>
<organism evidence="1 3">
    <name type="scientific">Trichococcus ilyis</name>
    <dbReference type="NCBI Taxonomy" id="640938"/>
    <lineage>
        <taxon>Bacteria</taxon>
        <taxon>Bacillati</taxon>
        <taxon>Bacillota</taxon>
        <taxon>Bacilli</taxon>
        <taxon>Lactobacillales</taxon>
        <taxon>Carnobacteriaceae</taxon>
        <taxon>Trichococcus</taxon>
    </lineage>
</organism>
<dbReference type="Proteomes" id="UP000076878">
    <property type="component" value="Unassembled WGS sequence"/>
</dbReference>
<evidence type="ECO:0000313" key="3">
    <source>
        <dbReference type="Proteomes" id="UP000076878"/>
    </source>
</evidence>
<evidence type="ECO:0000313" key="4">
    <source>
        <dbReference type="Proteomes" id="UP000199280"/>
    </source>
</evidence>
<dbReference type="EMBL" id="FNYT01000033">
    <property type="protein sequence ID" value="SEJ87255.1"/>
    <property type="molecule type" value="Genomic_DNA"/>
</dbReference>
<dbReference type="AlphaFoldDB" id="A0A143Z7H5"/>
<reference evidence="1 3" key="1">
    <citation type="submission" date="2016-02" db="EMBL/GenBank/DDBJ databases">
        <authorList>
            <person name="Wen L."/>
            <person name="He K."/>
            <person name="Yang H."/>
        </authorList>
    </citation>
    <scope>NUCLEOTIDE SEQUENCE [LARGE SCALE GENOMIC DNA]</scope>
    <source>
        <strain evidence="1">Trichococcus_R210</strain>
    </source>
</reference>
<dbReference type="Proteomes" id="UP000199280">
    <property type="component" value="Unassembled WGS sequence"/>
</dbReference>